<proteinExistence type="predicted"/>
<dbReference type="InterPro" id="IPR029069">
    <property type="entry name" value="HotDog_dom_sf"/>
</dbReference>
<evidence type="ECO:0008006" key="3">
    <source>
        <dbReference type="Google" id="ProtNLM"/>
    </source>
</evidence>
<dbReference type="PANTHER" id="PTHR28152">
    <property type="entry name" value="HYDROXYACYL-THIOESTER DEHYDRATASE TYPE 2, MITOCHONDRIAL"/>
    <property type="match status" value="1"/>
</dbReference>
<dbReference type="Proteomes" id="UP001058271">
    <property type="component" value="Chromosome"/>
</dbReference>
<dbReference type="RefSeq" id="WP_260723747.1">
    <property type="nucleotide sequence ID" value="NZ_BAAABS010000011.1"/>
</dbReference>
<dbReference type="EMBL" id="CP073721">
    <property type="protein sequence ID" value="UWZ34430.1"/>
    <property type="molecule type" value="Genomic_DNA"/>
</dbReference>
<organism evidence="1 2">
    <name type="scientific">Dactylosporangium roseum</name>
    <dbReference type="NCBI Taxonomy" id="47989"/>
    <lineage>
        <taxon>Bacteria</taxon>
        <taxon>Bacillati</taxon>
        <taxon>Actinomycetota</taxon>
        <taxon>Actinomycetes</taxon>
        <taxon>Micromonosporales</taxon>
        <taxon>Micromonosporaceae</taxon>
        <taxon>Dactylosporangium</taxon>
    </lineage>
</organism>
<dbReference type="SUPFAM" id="SSF54637">
    <property type="entry name" value="Thioesterase/thiol ester dehydrase-isomerase"/>
    <property type="match status" value="1"/>
</dbReference>
<reference evidence="1" key="1">
    <citation type="submission" date="2021-04" db="EMBL/GenBank/DDBJ databases">
        <title>Biosynthetic gene clusters of Dactylosporangioum roseum.</title>
        <authorList>
            <person name="Hartkoorn R.C."/>
            <person name="Beaudoing E."/>
            <person name="Hot D."/>
            <person name="Moureu S."/>
        </authorList>
    </citation>
    <scope>NUCLEOTIDE SEQUENCE</scope>
    <source>
        <strain evidence="1">NRRL B-16295</strain>
    </source>
</reference>
<evidence type="ECO:0000313" key="2">
    <source>
        <dbReference type="Proteomes" id="UP001058271"/>
    </source>
</evidence>
<keyword evidence="2" id="KW-1185">Reference proteome</keyword>
<sequence>MGTAIEPQTAQPGDELPVLETTVSRAQLFFFSAATYNGHRIHYDRDWATTVEGHPDILVHGPLQSALMMKVLTDWVGTRGRVVSMSITNRASAYPDQLLRFCATVTGRRRGADAADLVDVELRALNQEGTVLMSGKASLSIGSIGSIGDVP</sequence>
<dbReference type="InterPro" id="IPR052741">
    <property type="entry name" value="Mitochondrial_HTD2"/>
</dbReference>
<dbReference type="Gene3D" id="3.10.129.10">
    <property type="entry name" value="Hotdog Thioesterase"/>
    <property type="match status" value="1"/>
</dbReference>
<dbReference type="PANTHER" id="PTHR28152:SF1">
    <property type="entry name" value="HYDROXYACYL-THIOESTER DEHYDRATASE TYPE 2, MITOCHONDRIAL"/>
    <property type="match status" value="1"/>
</dbReference>
<evidence type="ECO:0000313" key="1">
    <source>
        <dbReference type="EMBL" id="UWZ34430.1"/>
    </source>
</evidence>
<gene>
    <name evidence="1" type="ORF">Drose_24765</name>
</gene>
<protein>
    <recommendedName>
        <fullName evidence="3">Acyl dehydratase</fullName>
    </recommendedName>
</protein>
<name>A0ABY5YXF3_9ACTN</name>
<accession>A0ABY5YXF3</accession>